<dbReference type="EMBL" id="OC856844">
    <property type="protein sequence ID" value="CAD7624348.1"/>
    <property type="molecule type" value="Genomic_DNA"/>
</dbReference>
<dbReference type="InterPro" id="IPR033907">
    <property type="entry name" value="Endolysin_autolysin"/>
</dbReference>
<dbReference type="InterPro" id="IPR002196">
    <property type="entry name" value="Glyco_hydro_24"/>
</dbReference>
<feature type="chain" id="PRO_5035593064" description="Lysozyme" evidence="7">
    <location>
        <begin position="18"/>
        <end position="165"/>
    </location>
</feature>
<name>A0A7R9PXF8_9ACAR</name>
<dbReference type="HAMAP" id="MF_04110">
    <property type="entry name" value="ENDOLYSIN_T4"/>
    <property type="match status" value="1"/>
</dbReference>
<dbReference type="InterPro" id="IPR023347">
    <property type="entry name" value="Lysozyme_dom_sf"/>
</dbReference>
<keyword evidence="7" id="KW-0732">Signal</keyword>
<dbReference type="Pfam" id="PF00959">
    <property type="entry name" value="Phage_lysozyme"/>
    <property type="match status" value="1"/>
</dbReference>
<dbReference type="InterPro" id="IPR034690">
    <property type="entry name" value="Endolysin_T4_type"/>
</dbReference>
<organism evidence="8">
    <name type="scientific">Medioppia subpectinata</name>
    <dbReference type="NCBI Taxonomy" id="1979941"/>
    <lineage>
        <taxon>Eukaryota</taxon>
        <taxon>Metazoa</taxon>
        <taxon>Ecdysozoa</taxon>
        <taxon>Arthropoda</taxon>
        <taxon>Chelicerata</taxon>
        <taxon>Arachnida</taxon>
        <taxon>Acari</taxon>
        <taxon>Acariformes</taxon>
        <taxon>Sarcoptiformes</taxon>
        <taxon>Oribatida</taxon>
        <taxon>Brachypylina</taxon>
        <taxon>Oppioidea</taxon>
        <taxon>Oppiidae</taxon>
        <taxon>Medioppia</taxon>
    </lineage>
</organism>
<accession>A0A7R9PXF8</accession>
<sequence length="165" mass="18028">MIKTISVLFLVVALVSGRNINRAGIDMIKSSERFVANFYADPVGIPTVGYGHNCNALGCDTIRAPLTQAQGEALLLKDLAQYQNCVNDQVPFVNDNQFAALVSFTFNSGCAALKNSTLLKYVKARDYSAAANEFGKWVKGGPEGHKQTLKGLVARRERERQLFVA</sequence>
<comment type="catalytic activity">
    <reaction evidence="1">
        <text>Hydrolysis of (1-&gt;4)-beta-linkages between N-acetylmuramic acid and N-acetyl-D-glucosamine residues in a peptidoglycan and between N-acetyl-D-glucosamine residues in chitodextrins.</text>
        <dbReference type="EC" id="3.2.1.17"/>
    </reaction>
</comment>
<dbReference type="Gene3D" id="1.10.530.40">
    <property type="match status" value="1"/>
</dbReference>
<evidence type="ECO:0000313" key="8">
    <source>
        <dbReference type="EMBL" id="CAD7624348.1"/>
    </source>
</evidence>
<dbReference type="Proteomes" id="UP000759131">
    <property type="component" value="Unassembled WGS sequence"/>
</dbReference>
<dbReference type="CDD" id="cd00737">
    <property type="entry name" value="lyz_endolysin_autolysin"/>
    <property type="match status" value="1"/>
</dbReference>
<keyword evidence="5" id="KW-1035">Host cytoplasm</keyword>
<evidence type="ECO:0000256" key="7">
    <source>
        <dbReference type="SAM" id="SignalP"/>
    </source>
</evidence>
<evidence type="ECO:0000256" key="4">
    <source>
        <dbReference type="ARBA" id="ARBA00022801"/>
    </source>
</evidence>
<evidence type="ECO:0000256" key="3">
    <source>
        <dbReference type="ARBA" id="ARBA00022638"/>
    </source>
</evidence>
<gene>
    <name evidence="8" type="ORF">OSB1V03_LOCUS4793</name>
</gene>
<keyword evidence="6" id="KW-0326">Glycosidase</keyword>
<dbReference type="PANTHER" id="PTHR38107">
    <property type="match status" value="1"/>
</dbReference>
<dbReference type="GO" id="GO:0003796">
    <property type="term" value="F:lysozyme activity"/>
    <property type="evidence" value="ECO:0007669"/>
    <property type="project" value="UniProtKB-EC"/>
</dbReference>
<keyword evidence="2" id="KW-0929">Antimicrobial</keyword>
<reference evidence="8" key="1">
    <citation type="submission" date="2020-11" db="EMBL/GenBank/DDBJ databases">
        <authorList>
            <person name="Tran Van P."/>
        </authorList>
    </citation>
    <scope>NUCLEOTIDE SEQUENCE</scope>
</reference>
<dbReference type="OrthoDB" id="6499791at2759"/>
<dbReference type="InterPro" id="IPR023346">
    <property type="entry name" value="Lysozyme-like_dom_sf"/>
</dbReference>
<evidence type="ECO:0000256" key="6">
    <source>
        <dbReference type="ARBA" id="ARBA00023295"/>
    </source>
</evidence>
<dbReference type="SUPFAM" id="SSF53955">
    <property type="entry name" value="Lysozyme-like"/>
    <property type="match status" value="1"/>
</dbReference>
<keyword evidence="4" id="KW-0378">Hydrolase</keyword>
<dbReference type="GO" id="GO:0009253">
    <property type="term" value="P:peptidoglycan catabolic process"/>
    <property type="evidence" value="ECO:0007669"/>
    <property type="project" value="InterPro"/>
</dbReference>
<feature type="signal peptide" evidence="7">
    <location>
        <begin position="1"/>
        <end position="17"/>
    </location>
</feature>
<dbReference type="GO" id="GO:0016998">
    <property type="term" value="P:cell wall macromolecule catabolic process"/>
    <property type="evidence" value="ECO:0007669"/>
    <property type="project" value="InterPro"/>
</dbReference>
<evidence type="ECO:0000256" key="1">
    <source>
        <dbReference type="ARBA" id="ARBA00000632"/>
    </source>
</evidence>
<dbReference type="GO" id="GO:0031640">
    <property type="term" value="P:killing of cells of another organism"/>
    <property type="evidence" value="ECO:0007669"/>
    <property type="project" value="UniProtKB-KW"/>
</dbReference>
<evidence type="ECO:0000313" key="9">
    <source>
        <dbReference type="Proteomes" id="UP000759131"/>
    </source>
</evidence>
<evidence type="ECO:0000256" key="2">
    <source>
        <dbReference type="ARBA" id="ARBA00022529"/>
    </source>
</evidence>
<dbReference type="PANTHER" id="PTHR38107:SF3">
    <property type="entry name" value="LYSOZYME RRRD-RELATED"/>
    <property type="match status" value="1"/>
</dbReference>
<dbReference type="InterPro" id="IPR051018">
    <property type="entry name" value="Bacteriophage_GH24"/>
</dbReference>
<keyword evidence="9" id="KW-1185">Reference proteome</keyword>
<evidence type="ECO:0008006" key="10">
    <source>
        <dbReference type="Google" id="ProtNLM"/>
    </source>
</evidence>
<keyword evidence="3" id="KW-0081">Bacteriolytic enzyme</keyword>
<dbReference type="EMBL" id="CAJPIZ010002269">
    <property type="protein sequence ID" value="CAG2104778.1"/>
    <property type="molecule type" value="Genomic_DNA"/>
</dbReference>
<dbReference type="AlphaFoldDB" id="A0A7R9PXF8"/>
<protein>
    <recommendedName>
        <fullName evidence="10">Lysozyme</fullName>
    </recommendedName>
</protein>
<proteinExistence type="inferred from homology"/>
<dbReference type="GO" id="GO:0042742">
    <property type="term" value="P:defense response to bacterium"/>
    <property type="evidence" value="ECO:0007669"/>
    <property type="project" value="UniProtKB-KW"/>
</dbReference>
<evidence type="ECO:0000256" key="5">
    <source>
        <dbReference type="ARBA" id="ARBA00023200"/>
    </source>
</evidence>